<sequence length="667" mass="73825">MARDRVQMTTWTLYGFGNGFDWRSTSFVEPLTPERVCSFCGLVCKLTALLPCSHSACTRCHSKCVERAHTCPLDGDCFAGRPVGWVDFPEEELAQLNIHCWNATNGCEITGPAHFIVNHFQRDCQYHVVKCNSCNEDVPLPQLDDHTSSKCLRASEPKGTPDHKAQVDPINTLSDASGSVHENASPMRPSSPENGSCKSGQDEVPLLETLNQRFRKENIVPVLYKCNEAKSKKAQDVMLMVAVEEDDIVDSLLRTGKVPREIHLKTTEPCTGTNAPCVNGSLSEVEEREQRSSSGSGTQAECSGVITVPRTKDLLYTGNESLGRYLCLLWESIPNVTEPCLRDANGADRTPSNCHRDPRRETRDAINKPERLTNGTASEHPRLTSRGDEPGKSSEEKLHTSKVVRTSALRKYREPEGTMVHCRSTFLPSSLLLHLDWLHENRLIDAETLLEFVDDTIEHVPPALTTGPERIKDLQPDVPKHPNNNLNEQHQGGSLVSSDDRNHTKAIKSTHTGSELGVSGTKNTMKFASLTLSGLDAVLKLSKPLTWRIEKWSHWKAKHGSMEKSAYAAPAILTCSTGAFDNLLPWPIKKKMVLTFLHPSDKNSGLKLTVDTTVNGRSEDYMAPRYSETGPILSVESVIATDLTCKGHIVDDKMVLQFEVTEVASSK</sequence>
<name>A0ACB7RJW6_HYAAI</name>
<dbReference type="Proteomes" id="UP000821845">
    <property type="component" value="Chromosome 9"/>
</dbReference>
<reference evidence="1" key="1">
    <citation type="submission" date="2020-05" db="EMBL/GenBank/DDBJ databases">
        <title>Large-scale comparative analyses of tick genomes elucidate their genetic diversity and vector capacities.</title>
        <authorList>
            <person name="Jia N."/>
            <person name="Wang J."/>
            <person name="Shi W."/>
            <person name="Du L."/>
            <person name="Sun Y."/>
            <person name="Zhan W."/>
            <person name="Jiang J."/>
            <person name="Wang Q."/>
            <person name="Zhang B."/>
            <person name="Ji P."/>
            <person name="Sakyi L.B."/>
            <person name="Cui X."/>
            <person name="Yuan T."/>
            <person name="Jiang B."/>
            <person name="Yang W."/>
            <person name="Lam T.T.-Y."/>
            <person name="Chang Q."/>
            <person name="Ding S."/>
            <person name="Wang X."/>
            <person name="Zhu J."/>
            <person name="Ruan X."/>
            <person name="Zhao L."/>
            <person name="Wei J."/>
            <person name="Que T."/>
            <person name="Du C."/>
            <person name="Cheng J."/>
            <person name="Dai P."/>
            <person name="Han X."/>
            <person name="Huang E."/>
            <person name="Gao Y."/>
            <person name="Liu J."/>
            <person name="Shao H."/>
            <person name="Ye R."/>
            <person name="Li L."/>
            <person name="Wei W."/>
            <person name="Wang X."/>
            <person name="Wang C."/>
            <person name="Yang T."/>
            <person name="Huo Q."/>
            <person name="Li W."/>
            <person name="Guo W."/>
            <person name="Chen H."/>
            <person name="Zhou L."/>
            <person name="Ni X."/>
            <person name="Tian J."/>
            <person name="Zhou Y."/>
            <person name="Sheng Y."/>
            <person name="Liu T."/>
            <person name="Pan Y."/>
            <person name="Xia L."/>
            <person name="Li J."/>
            <person name="Zhao F."/>
            <person name="Cao W."/>
        </authorList>
    </citation>
    <scope>NUCLEOTIDE SEQUENCE</scope>
    <source>
        <strain evidence="1">Hyas-2018</strain>
    </source>
</reference>
<gene>
    <name evidence="1" type="ORF">HPB50_008055</name>
</gene>
<comment type="caution">
    <text evidence="1">The sequence shown here is derived from an EMBL/GenBank/DDBJ whole genome shotgun (WGS) entry which is preliminary data.</text>
</comment>
<dbReference type="EMBL" id="CM023489">
    <property type="protein sequence ID" value="KAH6922046.1"/>
    <property type="molecule type" value="Genomic_DNA"/>
</dbReference>
<organism evidence="1 2">
    <name type="scientific">Hyalomma asiaticum</name>
    <name type="common">Tick</name>
    <dbReference type="NCBI Taxonomy" id="266040"/>
    <lineage>
        <taxon>Eukaryota</taxon>
        <taxon>Metazoa</taxon>
        <taxon>Ecdysozoa</taxon>
        <taxon>Arthropoda</taxon>
        <taxon>Chelicerata</taxon>
        <taxon>Arachnida</taxon>
        <taxon>Acari</taxon>
        <taxon>Parasitiformes</taxon>
        <taxon>Ixodida</taxon>
        <taxon>Ixodoidea</taxon>
        <taxon>Ixodidae</taxon>
        <taxon>Hyalomminae</taxon>
        <taxon>Hyalomma</taxon>
    </lineage>
</organism>
<keyword evidence="2" id="KW-1185">Reference proteome</keyword>
<evidence type="ECO:0000313" key="2">
    <source>
        <dbReference type="Proteomes" id="UP000821845"/>
    </source>
</evidence>
<proteinExistence type="predicted"/>
<evidence type="ECO:0000313" key="1">
    <source>
        <dbReference type="EMBL" id="KAH6922046.1"/>
    </source>
</evidence>
<protein>
    <submittedName>
        <fullName evidence="1">Uncharacterized protein</fullName>
    </submittedName>
</protein>
<accession>A0ACB7RJW6</accession>